<dbReference type="SUPFAM" id="SSF51430">
    <property type="entry name" value="NAD(P)-linked oxidoreductase"/>
    <property type="match status" value="1"/>
</dbReference>
<evidence type="ECO:0000313" key="5">
    <source>
        <dbReference type="EMBL" id="QHA02888.1"/>
    </source>
</evidence>
<dbReference type="InterPro" id="IPR005399">
    <property type="entry name" value="K_chnl_volt-dep_bsu_KCNAB-rel"/>
</dbReference>
<comment type="similarity">
    <text evidence="1">Belongs to the shaker potassium channel beta subunit family.</text>
</comment>
<dbReference type="EC" id="1.1.1.-" evidence="5"/>
<feature type="domain" description="NADP-dependent oxidoreductase" evidence="4">
    <location>
        <begin position="27"/>
        <end position="328"/>
    </location>
</feature>
<dbReference type="EMBL" id="CP047020">
    <property type="protein sequence ID" value="QHA02888.1"/>
    <property type="molecule type" value="Genomic_DNA"/>
</dbReference>
<dbReference type="PANTHER" id="PTHR43150:SF4">
    <property type="entry name" value="L-GLYCERALDEHYDE 3-PHOSPHATE REDUCTASE"/>
    <property type="match status" value="1"/>
</dbReference>
<organism evidence="5 6">
    <name type="scientific">Streptomyces broussonetiae</name>
    <dbReference type="NCBI Taxonomy" id="2686304"/>
    <lineage>
        <taxon>Bacteria</taxon>
        <taxon>Bacillati</taxon>
        <taxon>Actinomycetota</taxon>
        <taxon>Actinomycetes</taxon>
        <taxon>Kitasatosporales</taxon>
        <taxon>Streptomycetaceae</taxon>
        <taxon>Streptomyces</taxon>
    </lineage>
</organism>
<dbReference type="NCBIfam" id="NF007388">
    <property type="entry name" value="PRK09912.1"/>
    <property type="match status" value="1"/>
</dbReference>
<evidence type="ECO:0000259" key="4">
    <source>
        <dbReference type="Pfam" id="PF00248"/>
    </source>
</evidence>
<keyword evidence="6" id="KW-1185">Reference proteome</keyword>
<evidence type="ECO:0000256" key="3">
    <source>
        <dbReference type="ARBA" id="ARBA00023002"/>
    </source>
</evidence>
<dbReference type="Gene3D" id="3.20.20.100">
    <property type="entry name" value="NADP-dependent oxidoreductase domain"/>
    <property type="match status" value="1"/>
</dbReference>
<proteinExistence type="inferred from homology"/>
<keyword evidence="2" id="KW-0521">NADP</keyword>
<dbReference type="KEGG" id="sbro:GQF42_05970"/>
<dbReference type="PANTHER" id="PTHR43150">
    <property type="entry name" value="HYPERKINETIC, ISOFORM M"/>
    <property type="match status" value="1"/>
</dbReference>
<dbReference type="AlphaFoldDB" id="A0A6I6MQW0"/>
<dbReference type="Pfam" id="PF00248">
    <property type="entry name" value="Aldo_ket_red"/>
    <property type="match status" value="1"/>
</dbReference>
<dbReference type="RefSeq" id="WP_158918331.1">
    <property type="nucleotide sequence ID" value="NZ_CP047020.1"/>
</dbReference>
<gene>
    <name evidence="5" type="primary">mgrA</name>
    <name evidence="5" type="ORF">GQF42_05970</name>
</gene>
<dbReference type="Proteomes" id="UP000436138">
    <property type="component" value="Chromosome"/>
</dbReference>
<keyword evidence="3 5" id="KW-0560">Oxidoreductase</keyword>
<sequence>MYTAHPDRYDRMPYRRTGRSGLTLPALSLGLWHNFGPDRPAETQRAILRRAFDLGVTHFDLANNYGPPPGAAESALGDALKADFAPYRDELVISTKAGYLMWPGPYGEWGSRKYLLSSLDQSLRRMGLDHVDIFYSHRFDPDTPLQETMGALHSAVQQGKALYVGVSNYPAEQTREAARILAGLGTPLLIHQPRYSMLDRRPEDEGLLDALDELQVGSIAYSPLEQGLLTGRYLDGIPEGSRAASDSPFLSSDAVTEDLVGRLRALDEIARSRGQTLAQLALAWVLRGGRVTSALVGASSPQQLEDSVGTLRNLDFDAEELARIDAIVRP</sequence>
<evidence type="ECO:0000256" key="2">
    <source>
        <dbReference type="ARBA" id="ARBA00022857"/>
    </source>
</evidence>
<evidence type="ECO:0000313" key="6">
    <source>
        <dbReference type="Proteomes" id="UP000436138"/>
    </source>
</evidence>
<reference evidence="5 6" key="1">
    <citation type="submission" date="2019-12" db="EMBL/GenBank/DDBJ databases">
        <title>Streptomyces sp. strain T44 isolated from rhizosphere soil of Broussonetia papyrifera.</title>
        <authorList>
            <person name="Mo P."/>
        </authorList>
    </citation>
    <scope>NUCLEOTIDE SEQUENCE [LARGE SCALE GENOMIC DNA]</scope>
    <source>
        <strain evidence="5 6">T44</strain>
    </source>
</reference>
<dbReference type="InterPro" id="IPR023210">
    <property type="entry name" value="NADP_OxRdtase_dom"/>
</dbReference>
<accession>A0A6I6MQW0</accession>
<name>A0A6I6MQW0_9ACTN</name>
<protein>
    <submittedName>
        <fullName evidence="5">L-glyceraldehyde 3-phosphate reductase</fullName>
        <ecNumber evidence="5">1.1.1.-</ecNumber>
    </submittedName>
</protein>
<evidence type="ECO:0000256" key="1">
    <source>
        <dbReference type="ARBA" id="ARBA00006515"/>
    </source>
</evidence>
<dbReference type="InterPro" id="IPR036812">
    <property type="entry name" value="NAD(P)_OxRdtase_dom_sf"/>
</dbReference>
<dbReference type="GO" id="GO:0016491">
    <property type="term" value="F:oxidoreductase activity"/>
    <property type="evidence" value="ECO:0007669"/>
    <property type="project" value="UniProtKB-KW"/>
</dbReference>
<dbReference type="GO" id="GO:0051596">
    <property type="term" value="P:methylglyoxal catabolic process"/>
    <property type="evidence" value="ECO:0007669"/>
    <property type="project" value="TreeGrafter"/>
</dbReference>